<evidence type="ECO:0000313" key="3">
    <source>
        <dbReference type="Proteomes" id="UP000253307"/>
    </source>
</evidence>
<dbReference type="AlphaFoldDB" id="A0A368BYW4"/>
<proteinExistence type="predicted"/>
<dbReference type="InterPro" id="IPR011009">
    <property type="entry name" value="Kinase-like_dom_sf"/>
</dbReference>
<dbReference type="SUPFAM" id="SSF56112">
    <property type="entry name" value="Protein kinase-like (PK-like)"/>
    <property type="match status" value="1"/>
</dbReference>
<dbReference type="InterPro" id="IPR002575">
    <property type="entry name" value="Aminoglycoside_PTrfase"/>
</dbReference>
<protein>
    <recommendedName>
        <fullName evidence="1">Aminoglycoside phosphotransferase domain-containing protein</fullName>
    </recommendedName>
</protein>
<comment type="caution">
    <text evidence="2">The sequence shown here is derived from an EMBL/GenBank/DDBJ whole genome shotgun (WGS) entry which is preliminary data.</text>
</comment>
<dbReference type="Pfam" id="PF01636">
    <property type="entry name" value="APH"/>
    <property type="match status" value="1"/>
</dbReference>
<dbReference type="Gene3D" id="3.90.1200.10">
    <property type="match status" value="1"/>
</dbReference>
<dbReference type="Proteomes" id="UP000253307">
    <property type="component" value="Unassembled WGS sequence"/>
</dbReference>
<accession>A0A368BYW4</accession>
<organism evidence="2 3">
    <name type="scientific">SAR86 cluster bacterium</name>
    <dbReference type="NCBI Taxonomy" id="2030880"/>
    <lineage>
        <taxon>Bacteria</taxon>
        <taxon>Pseudomonadati</taxon>
        <taxon>Pseudomonadota</taxon>
        <taxon>Gammaproteobacteria</taxon>
        <taxon>SAR86 cluster</taxon>
    </lineage>
</organism>
<evidence type="ECO:0000259" key="1">
    <source>
        <dbReference type="Pfam" id="PF01636"/>
    </source>
</evidence>
<reference evidence="2 3" key="1">
    <citation type="journal article" date="2018" name="Microbiome">
        <title>Fine metagenomic profile of the Mediterranean stratified and mixed water columns revealed by assembly and recruitment.</title>
        <authorList>
            <person name="Haro-Moreno J.M."/>
            <person name="Lopez-Perez M."/>
            <person name="De La Torre J.R."/>
            <person name="Picazo A."/>
            <person name="Camacho A."/>
            <person name="Rodriguez-Valera F."/>
        </authorList>
    </citation>
    <scope>NUCLEOTIDE SEQUENCE [LARGE SCALE GENOMIC DNA]</scope>
    <source>
        <strain evidence="2">MED-G82</strain>
    </source>
</reference>
<sequence>MIRLCLRKLKIADNLERRALSFAKSFHEDIKSIQPLTEEASGRKYFRASHDQGTFVVCFDPSTINGHSVFIQRAQELKNANVRVPEILKYDEDSNFTALEDIGNYNLLDVPDFYQKNDVVEKVLLLLNDMQSANLVNLDTTFEMGLESHAKKFSKILCKEFLDLDIYSGYKDLYKRMIPKLLDQKWANCHYDFERRNLHMGADEEIILLDFQDLGFGPIGIDLAGILIDHYYETNLELVSSYSNKFAQLSKFDLSGDEVYEYALWGALQRNLRIMGTLTSLYIHKNKKFRIMDLPRIISNSAIVANEIGESELSNFLSNTVLPEFNGRIKVL</sequence>
<feature type="domain" description="Aminoglycoside phosphotransferase" evidence="1">
    <location>
        <begin position="33"/>
        <end position="232"/>
    </location>
</feature>
<gene>
    <name evidence="2" type="ORF">DBW96_00605</name>
</gene>
<name>A0A368BYW4_9GAMM</name>
<evidence type="ECO:0000313" key="2">
    <source>
        <dbReference type="EMBL" id="RCL42530.1"/>
    </source>
</evidence>
<dbReference type="EMBL" id="QOPE01000003">
    <property type="protein sequence ID" value="RCL42530.1"/>
    <property type="molecule type" value="Genomic_DNA"/>
</dbReference>
<dbReference type="Gene3D" id="3.30.200.20">
    <property type="entry name" value="Phosphorylase Kinase, domain 1"/>
    <property type="match status" value="1"/>
</dbReference>